<name>A0A1Q9EUB0_SYMMI</name>
<sequence length="877" mass="94752">MLCVQMVSGEEVAALSAETAEELRTVWALKHRLRRLKSFPVRLQEFVHDGCRLDDKSTLQVPMDVQLVLKKLQAPDPVAFVELRDAAGEGELEVVHLLINSIDSIDGCDLMEALQGAACHGQVEVVRLLLEAGAAGYLDFWTCRAALIPAIARGSTEIVQLLLEAGANKDFVDPAGRTLLMWAASQVCTAVARLLLDAGVAKDLTDKLGKTALMWASAGGHIETVSVLLRAGVAQDVADQQGNTAAMCARLNGHADVADLLNTSQTRHIFQVINHSDVCQYTASGLAGLAAHVPKGVEHEYFRNESYAQLELYADSQQLPRALASQTALADQAKQQALDIQKHFEAMVDSSVKVKKDVLPGLGGIAKAQGDKALGSMPSRFDVRIAEKVQDASDFGELHDVISHAIDGTTAAKLSATTAAKVDIAAKDEPLGSQSGMLRETEGPSTERKRSFMWCTALVVVGVLVFAGVVFMVIEAGKGKKRGRKRLRKTRSGTPTPMAGFEDSDSDLLLYADEAPHRGEPAGGPRELSAPPRMASQAAVPLPVWGSQETPNLGSGYYQYQMPNNGFSLQFPGQPLAAHISRCRIMAPLIDRVRAELRREGVKLWLKPYTPPEGSSLVDLGGTYASRLNADAGEVAKVLEELRQHTLAKLQAKAAAVATAAPISGGDIVTLLGKVLGACPTQHREVRLQVRCSQTGEEVRQQLCNELGLSTVKVIAGGKNLQDGATLSAQGWSADRACGVLRVLLLPGGGQDGRENGPEVLFTIENCRCDGPGLMGAPFEATFAAMESFMRQSDLEITADLEELSWDEKNRLLRLLCNNLYPTDDARAYQRHLLKEYYETGYWPGHGESGDDDVQINEEPQMNRIDEDSQEENGDDE</sequence>
<feature type="transmembrane region" description="Helical" evidence="5">
    <location>
        <begin position="451"/>
        <end position="474"/>
    </location>
</feature>
<dbReference type="Gene3D" id="3.10.20.90">
    <property type="entry name" value="Phosphatidylinositol 3-kinase Catalytic Subunit, Chain A, domain 1"/>
    <property type="match status" value="1"/>
</dbReference>
<dbReference type="PANTHER" id="PTHR24166:SF48">
    <property type="entry name" value="PROTEIN VAPYRIN"/>
    <property type="match status" value="1"/>
</dbReference>
<evidence type="ECO:0000313" key="8">
    <source>
        <dbReference type="EMBL" id="OLQ11015.1"/>
    </source>
</evidence>
<protein>
    <submittedName>
        <fullName evidence="8">Protein TANC2</fullName>
    </submittedName>
</protein>
<evidence type="ECO:0000313" key="9">
    <source>
        <dbReference type="Proteomes" id="UP000186817"/>
    </source>
</evidence>
<feature type="region of interest" description="Disordered" evidence="4">
    <location>
        <begin position="844"/>
        <end position="877"/>
    </location>
</feature>
<gene>
    <name evidence="8" type="primary">TANC2</name>
    <name evidence="8" type="ORF">AK812_SmicGene5226</name>
</gene>
<keyword evidence="2 3" id="KW-0040">ANK repeat</keyword>
<dbReference type="InterPro" id="IPR050889">
    <property type="entry name" value="Dendritic_Spine_Reg/Scaffold"/>
</dbReference>
<dbReference type="InterPro" id="IPR002110">
    <property type="entry name" value="Ankyrin_rpt"/>
</dbReference>
<dbReference type="PROSITE" id="PS50088">
    <property type="entry name" value="ANK_REPEAT"/>
    <property type="match status" value="2"/>
</dbReference>
<dbReference type="PROSITE" id="PS50297">
    <property type="entry name" value="ANK_REP_REGION"/>
    <property type="match status" value="1"/>
</dbReference>
<feature type="repeat" description="ANK" evidence="3">
    <location>
        <begin position="142"/>
        <end position="174"/>
    </location>
</feature>
<reference evidence="8 9" key="1">
    <citation type="submission" date="2016-02" db="EMBL/GenBank/DDBJ databases">
        <title>Genome analysis of coral dinoflagellate symbionts highlights evolutionary adaptations to a symbiotic lifestyle.</title>
        <authorList>
            <person name="Aranda M."/>
            <person name="Li Y."/>
            <person name="Liew Y.J."/>
            <person name="Baumgarten S."/>
            <person name="Simakov O."/>
            <person name="Wilson M."/>
            <person name="Piel J."/>
            <person name="Ashoor H."/>
            <person name="Bougouffa S."/>
            <person name="Bajic V.B."/>
            <person name="Ryu T."/>
            <person name="Ravasi T."/>
            <person name="Bayer T."/>
            <person name="Micklem G."/>
            <person name="Kim H."/>
            <person name="Bhak J."/>
            <person name="Lajeunesse T.C."/>
            <person name="Voolstra C.R."/>
        </authorList>
    </citation>
    <scope>NUCLEOTIDE SEQUENCE [LARGE SCALE GENOMIC DNA]</scope>
    <source>
        <strain evidence="8 9">CCMP2467</strain>
    </source>
</reference>
<keyword evidence="5" id="KW-1133">Transmembrane helix</keyword>
<dbReference type="OrthoDB" id="483777at2759"/>
<keyword evidence="5" id="KW-0472">Membrane</keyword>
<keyword evidence="1" id="KW-0677">Repeat</keyword>
<dbReference type="SUPFAM" id="SSF54236">
    <property type="entry name" value="Ubiquitin-like"/>
    <property type="match status" value="1"/>
</dbReference>
<feature type="repeat" description="ANK" evidence="3">
    <location>
        <begin position="208"/>
        <end position="240"/>
    </location>
</feature>
<dbReference type="Gene3D" id="1.25.40.20">
    <property type="entry name" value="Ankyrin repeat-containing domain"/>
    <property type="match status" value="3"/>
</dbReference>
<dbReference type="InterPro" id="IPR041207">
    <property type="entry name" value="NUB1_ubiquitin-like_dom"/>
</dbReference>
<feature type="domain" description="SASH1/NUB1 homeodomain-like" evidence="7">
    <location>
        <begin position="591"/>
        <end position="651"/>
    </location>
</feature>
<accession>A0A1Q9EUB0</accession>
<dbReference type="PANTHER" id="PTHR24166">
    <property type="entry name" value="ROLLING PEBBLES, ISOFORM B"/>
    <property type="match status" value="1"/>
</dbReference>
<feature type="domain" description="NEDD8 ultimate buster 1 ubiquitin-like" evidence="6">
    <location>
        <begin position="684"/>
        <end position="732"/>
    </location>
</feature>
<evidence type="ECO:0000256" key="1">
    <source>
        <dbReference type="ARBA" id="ARBA00022737"/>
    </source>
</evidence>
<dbReference type="SMART" id="SM00248">
    <property type="entry name" value="ANK"/>
    <property type="match status" value="5"/>
</dbReference>
<evidence type="ECO:0000256" key="4">
    <source>
        <dbReference type="SAM" id="MobiDB-lite"/>
    </source>
</evidence>
<dbReference type="Pfam" id="PF26285">
    <property type="entry name" value="SASH1_Homeodomain"/>
    <property type="match status" value="1"/>
</dbReference>
<dbReference type="Proteomes" id="UP000186817">
    <property type="component" value="Unassembled WGS sequence"/>
</dbReference>
<dbReference type="Pfam" id="PF12796">
    <property type="entry name" value="Ank_2"/>
    <property type="match status" value="1"/>
</dbReference>
<evidence type="ECO:0000259" key="7">
    <source>
        <dbReference type="Pfam" id="PF26285"/>
    </source>
</evidence>
<comment type="caution">
    <text evidence="8">The sequence shown here is derived from an EMBL/GenBank/DDBJ whole genome shotgun (WGS) entry which is preliminary data.</text>
</comment>
<evidence type="ECO:0000256" key="3">
    <source>
        <dbReference type="PROSITE-ProRule" id="PRU00023"/>
    </source>
</evidence>
<proteinExistence type="predicted"/>
<evidence type="ECO:0000259" key="6">
    <source>
        <dbReference type="Pfam" id="PF18037"/>
    </source>
</evidence>
<dbReference type="InterPro" id="IPR036770">
    <property type="entry name" value="Ankyrin_rpt-contain_sf"/>
</dbReference>
<dbReference type="SUPFAM" id="SSF48403">
    <property type="entry name" value="Ankyrin repeat"/>
    <property type="match status" value="1"/>
</dbReference>
<dbReference type="InterPro" id="IPR029071">
    <property type="entry name" value="Ubiquitin-like_domsf"/>
</dbReference>
<dbReference type="AlphaFoldDB" id="A0A1Q9EUB0"/>
<evidence type="ECO:0000256" key="2">
    <source>
        <dbReference type="ARBA" id="ARBA00023043"/>
    </source>
</evidence>
<feature type="compositionally biased region" description="Acidic residues" evidence="4">
    <location>
        <begin position="868"/>
        <end position="877"/>
    </location>
</feature>
<dbReference type="Pfam" id="PF18037">
    <property type="entry name" value="Ubiquitin_5"/>
    <property type="match status" value="1"/>
</dbReference>
<organism evidence="8 9">
    <name type="scientific">Symbiodinium microadriaticum</name>
    <name type="common">Dinoflagellate</name>
    <name type="synonym">Zooxanthella microadriatica</name>
    <dbReference type="NCBI Taxonomy" id="2951"/>
    <lineage>
        <taxon>Eukaryota</taxon>
        <taxon>Sar</taxon>
        <taxon>Alveolata</taxon>
        <taxon>Dinophyceae</taxon>
        <taxon>Suessiales</taxon>
        <taxon>Symbiodiniaceae</taxon>
        <taxon>Symbiodinium</taxon>
    </lineage>
</organism>
<dbReference type="InterPro" id="IPR058666">
    <property type="entry name" value="SASH1/NUB1_homeodomain"/>
</dbReference>
<dbReference type="EMBL" id="LSRX01000067">
    <property type="protein sequence ID" value="OLQ11015.1"/>
    <property type="molecule type" value="Genomic_DNA"/>
</dbReference>
<keyword evidence="5" id="KW-0812">Transmembrane</keyword>
<keyword evidence="9" id="KW-1185">Reference proteome</keyword>
<evidence type="ECO:0000256" key="5">
    <source>
        <dbReference type="SAM" id="Phobius"/>
    </source>
</evidence>